<evidence type="ECO:0000256" key="5">
    <source>
        <dbReference type="ARBA" id="ARBA00023136"/>
    </source>
</evidence>
<accession>A0A2S6NIB2</accession>
<evidence type="ECO:0000313" key="7">
    <source>
        <dbReference type="EMBL" id="PPQ34349.1"/>
    </source>
</evidence>
<dbReference type="GO" id="GO:0044781">
    <property type="term" value="P:bacterial-type flagellum organization"/>
    <property type="evidence" value="ECO:0007669"/>
    <property type="project" value="InterPro"/>
</dbReference>
<dbReference type="Pfam" id="PF04347">
    <property type="entry name" value="FliO"/>
    <property type="match status" value="1"/>
</dbReference>
<dbReference type="GO" id="GO:0016020">
    <property type="term" value="C:membrane"/>
    <property type="evidence" value="ECO:0007669"/>
    <property type="project" value="InterPro"/>
</dbReference>
<keyword evidence="5 6" id="KW-0472">Membrane</keyword>
<evidence type="ECO:0000256" key="2">
    <source>
        <dbReference type="ARBA" id="ARBA00022475"/>
    </source>
</evidence>
<comment type="subcellular location">
    <subcellularLocation>
        <location evidence="1">Cell membrane</location>
    </subcellularLocation>
</comment>
<name>A0A2S6NIB2_RHOGL</name>
<evidence type="ECO:0008006" key="9">
    <source>
        <dbReference type="Google" id="ProtNLM"/>
    </source>
</evidence>
<dbReference type="InterPro" id="IPR022781">
    <property type="entry name" value="Flagellar_biosynth_FliO"/>
</dbReference>
<gene>
    <name evidence="7" type="ORF">CCS01_11295</name>
</gene>
<evidence type="ECO:0000256" key="1">
    <source>
        <dbReference type="ARBA" id="ARBA00004236"/>
    </source>
</evidence>
<dbReference type="AlphaFoldDB" id="A0A2S6NIB2"/>
<organism evidence="7 8">
    <name type="scientific">Rhodopila globiformis</name>
    <name type="common">Rhodopseudomonas globiformis</name>
    <dbReference type="NCBI Taxonomy" id="1071"/>
    <lineage>
        <taxon>Bacteria</taxon>
        <taxon>Pseudomonadati</taxon>
        <taxon>Pseudomonadota</taxon>
        <taxon>Alphaproteobacteria</taxon>
        <taxon>Acetobacterales</taxon>
        <taxon>Acetobacteraceae</taxon>
        <taxon>Rhodopila</taxon>
    </lineage>
</organism>
<dbReference type="EMBL" id="NHRY01000114">
    <property type="protein sequence ID" value="PPQ34349.1"/>
    <property type="molecule type" value="Genomic_DNA"/>
</dbReference>
<evidence type="ECO:0000256" key="4">
    <source>
        <dbReference type="ARBA" id="ARBA00022989"/>
    </source>
</evidence>
<dbReference type="RefSeq" id="WP_104518956.1">
    <property type="nucleotide sequence ID" value="NZ_NHRY01000114.1"/>
</dbReference>
<keyword evidence="2" id="KW-1003">Cell membrane</keyword>
<dbReference type="OrthoDB" id="7220053at2"/>
<keyword evidence="8" id="KW-1185">Reference proteome</keyword>
<evidence type="ECO:0000256" key="3">
    <source>
        <dbReference type="ARBA" id="ARBA00022692"/>
    </source>
</evidence>
<feature type="transmembrane region" description="Helical" evidence="6">
    <location>
        <begin position="6"/>
        <end position="27"/>
    </location>
</feature>
<keyword evidence="4 6" id="KW-1133">Transmembrane helix</keyword>
<protein>
    <recommendedName>
        <fullName evidence="9">Flagellar biosynthesis protein FliO</fullName>
    </recommendedName>
</protein>
<comment type="caution">
    <text evidence="7">The sequence shown here is derived from an EMBL/GenBank/DDBJ whole genome shotgun (WGS) entry which is preliminary data.</text>
</comment>
<evidence type="ECO:0000256" key="6">
    <source>
        <dbReference type="SAM" id="Phobius"/>
    </source>
</evidence>
<sequence length="84" mass="9069">MTGQTVAVAVMALMGVLALIGLLARLLQAVGWRSVPRTGRSLVVRETVALDPRRRLHLIECADRQVIVLTGGGQDLVVGWVRDP</sequence>
<evidence type="ECO:0000313" key="8">
    <source>
        <dbReference type="Proteomes" id="UP000239724"/>
    </source>
</evidence>
<dbReference type="Proteomes" id="UP000239724">
    <property type="component" value="Unassembled WGS sequence"/>
</dbReference>
<proteinExistence type="predicted"/>
<reference evidence="7 8" key="1">
    <citation type="journal article" date="2018" name="Arch. Microbiol.">
        <title>New insights into the metabolic potential of the phototrophic purple bacterium Rhodopila globiformis DSM 161(T) from its draft genome sequence and evidence for a vanadium-dependent nitrogenase.</title>
        <authorList>
            <person name="Imhoff J.F."/>
            <person name="Rahn T."/>
            <person name="Kunzel S."/>
            <person name="Neulinger S.C."/>
        </authorList>
    </citation>
    <scope>NUCLEOTIDE SEQUENCE [LARGE SCALE GENOMIC DNA]</scope>
    <source>
        <strain evidence="7 8">DSM 161</strain>
    </source>
</reference>
<keyword evidence="3 6" id="KW-0812">Transmembrane</keyword>